<dbReference type="GO" id="GO:0016787">
    <property type="term" value="F:hydrolase activity"/>
    <property type="evidence" value="ECO:0007669"/>
    <property type="project" value="UniProtKB-KW"/>
</dbReference>
<dbReference type="Proteomes" id="UP000185895">
    <property type="component" value="Unassembled WGS sequence"/>
</dbReference>
<evidence type="ECO:0000256" key="3">
    <source>
        <dbReference type="ARBA" id="ARBA00022723"/>
    </source>
</evidence>
<reference evidence="7 8" key="1">
    <citation type="submission" date="2016-09" db="EMBL/GenBank/DDBJ databases">
        <authorList>
            <person name="Capua I."/>
            <person name="De Benedictis P."/>
            <person name="Joannis T."/>
            <person name="Lombin L.H."/>
            <person name="Cattoli G."/>
        </authorList>
    </citation>
    <scope>NUCLEOTIDE SEQUENCE [LARGE SCALE GENOMIC DNA]</scope>
    <source>
        <strain evidence="7 8">ANC 4671</strain>
    </source>
</reference>
<evidence type="ECO:0000256" key="4">
    <source>
        <dbReference type="ARBA" id="ARBA00022801"/>
    </source>
</evidence>
<dbReference type="InterPro" id="IPR037138">
    <property type="entry name" value="His_deacetylse_dom_sf"/>
</dbReference>
<dbReference type="STRING" id="1262585.BJI46_05660"/>
<gene>
    <name evidence="7" type="ORF">BJI46_05660</name>
</gene>
<dbReference type="GO" id="GO:0040029">
    <property type="term" value="P:epigenetic regulation of gene expression"/>
    <property type="evidence" value="ECO:0007669"/>
    <property type="project" value="TreeGrafter"/>
</dbReference>
<accession>A0A1E7QYT4</accession>
<sequence length="340" mass="38581">MQIFFHEEQLRHRPQSYYSRGKMRQPQEKPERMLELLKILQSLQLPVQTAKDFGTRPLLEVHTPGYIEFLKTAYTQWQQLPEDWGEEVLSNIFIRENNREIGILAKAAKYLADGSAPIGKDTWTSVYWSAQTALSCADVILKQQDDLVIGLTRPAGHHARKDGAGGFCYINNAAVIAAYLRQKYSRIAIIDTDMHHGQGIQEIFYDRKDVLYTSIHGDPTNFYPVVSGFADEYGCGEGYGYNRNFPMPHGSSEQQFFGYVDQAVEFVKLYQPDVVIHVMGFDVYVDDPQAKCAVSTAGFEKVSEKIRNLNIPTISLIEGGYCVEKLAENMHSFLKGFKIA</sequence>
<dbReference type="Gene3D" id="3.40.800.20">
    <property type="entry name" value="Histone deacetylase domain"/>
    <property type="match status" value="1"/>
</dbReference>
<dbReference type="AlphaFoldDB" id="A0A1E7QYT4"/>
<dbReference type="CDD" id="cd10001">
    <property type="entry name" value="HDAC_classII_APAH"/>
    <property type="match status" value="1"/>
</dbReference>
<dbReference type="Pfam" id="PF00850">
    <property type="entry name" value="Hist_deacetyl"/>
    <property type="match status" value="1"/>
</dbReference>
<dbReference type="PANTHER" id="PTHR10625:SF17">
    <property type="entry name" value="HISTONE DEACETYLASE 8"/>
    <property type="match status" value="1"/>
</dbReference>
<keyword evidence="4 7" id="KW-0378">Hydrolase</keyword>
<dbReference type="RefSeq" id="WP_070070831.1">
    <property type="nucleotide sequence ID" value="NZ_MKKK01000067.1"/>
</dbReference>
<dbReference type="GO" id="GO:0004407">
    <property type="term" value="F:histone deacetylase activity"/>
    <property type="evidence" value="ECO:0007669"/>
    <property type="project" value="TreeGrafter"/>
</dbReference>
<comment type="caution">
    <text evidence="7">The sequence shown here is derived from an EMBL/GenBank/DDBJ whole genome shotgun (WGS) entry which is preliminary data.</text>
</comment>
<dbReference type="PRINTS" id="PR01270">
    <property type="entry name" value="HDASUPER"/>
</dbReference>
<organism evidence="7 8">
    <name type="scientific">Acinetobacter qingfengensis</name>
    <dbReference type="NCBI Taxonomy" id="1262585"/>
    <lineage>
        <taxon>Bacteria</taxon>
        <taxon>Pseudomonadati</taxon>
        <taxon>Pseudomonadota</taxon>
        <taxon>Gammaproteobacteria</taxon>
        <taxon>Moraxellales</taxon>
        <taxon>Moraxellaceae</taxon>
        <taxon>Acinetobacter</taxon>
    </lineage>
</organism>
<evidence type="ECO:0000313" key="8">
    <source>
        <dbReference type="Proteomes" id="UP000185895"/>
    </source>
</evidence>
<name>A0A1E7QYT4_9GAMM</name>
<keyword evidence="3" id="KW-0479">Metal-binding</keyword>
<evidence type="ECO:0000256" key="2">
    <source>
        <dbReference type="ARBA" id="ARBA00005947"/>
    </source>
</evidence>
<comment type="cofactor">
    <cofactor evidence="1">
        <name>Zn(2+)</name>
        <dbReference type="ChEBI" id="CHEBI:29105"/>
    </cofactor>
</comment>
<proteinExistence type="inferred from homology"/>
<dbReference type="GO" id="GO:0046872">
    <property type="term" value="F:metal ion binding"/>
    <property type="evidence" value="ECO:0007669"/>
    <property type="project" value="UniProtKB-KW"/>
</dbReference>
<keyword evidence="8" id="KW-1185">Reference proteome</keyword>
<dbReference type="PANTHER" id="PTHR10625">
    <property type="entry name" value="HISTONE DEACETYLASE HDAC1-RELATED"/>
    <property type="match status" value="1"/>
</dbReference>
<dbReference type="OrthoDB" id="9808367at2"/>
<evidence type="ECO:0000313" key="7">
    <source>
        <dbReference type="EMBL" id="OEY92235.1"/>
    </source>
</evidence>
<dbReference type="InterPro" id="IPR023696">
    <property type="entry name" value="Ureohydrolase_dom_sf"/>
</dbReference>
<evidence type="ECO:0000256" key="1">
    <source>
        <dbReference type="ARBA" id="ARBA00001947"/>
    </source>
</evidence>
<evidence type="ECO:0000259" key="6">
    <source>
        <dbReference type="Pfam" id="PF00850"/>
    </source>
</evidence>
<dbReference type="InterPro" id="IPR000286">
    <property type="entry name" value="HDACs"/>
</dbReference>
<dbReference type="EMBL" id="MKKK01000067">
    <property type="protein sequence ID" value="OEY92235.1"/>
    <property type="molecule type" value="Genomic_DNA"/>
</dbReference>
<evidence type="ECO:0000256" key="5">
    <source>
        <dbReference type="ARBA" id="ARBA00022833"/>
    </source>
</evidence>
<feature type="domain" description="Histone deacetylase" evidence="6">
    <location>
        <begin position="28"/>
        <end position="335"/>
    </location>
</feature>
<dbReference type="SUPFAM" id="SSF52768">
    <property type="entry name" value="Arginase/deacetylase"/>
    <property type="match status" value="1"/>
</dbReference>
<dbReference type="InterPro" id="IPR023801">
    <property type="entry name" value="His_deacetylse_dom"/>
</dbReference>
<keyword evidence="5" id="KW-0862">Zinc</keyword>
<comment type="similarity">
    <text evidence="2">Belongs to the histone deacetylase family.</text>
</comment>
<protein>
    <submittedName>
        <fullName evidence="7">Acetylpolyamine aminohydrolase</fullName>
    </submittedName>
</protein>